<comment type="function">
    <text evidence="2">Modulates cellular lipopolysaccharide (LPS) levels by regulating LpxC, which is involved in lipid A biosynthesis. May act by modulating the proteolytic activity of FtsH towards LpxC. May also coordinate assembly of proteins involved in LPS synthesis at the plasma membrane.</text>
</comment>
<gene>
    <name evidence="2 4" type="primary">lapB</name>
    <name evidence="4" type="ORF">OTERR_21810</name>
</gene>
<proteinExistence type="inferred from homology"/>
<feature type="binding site" evidence="2">
    <location>
        <position position="354"/>
    </location>
    <ligand>
        <name>Fe cation</name>
        <dbReference type="ChEBI" id="CHEBI:24875"/>
    </ligand>
</feature>
<evidence type="ECO:0000256" key="2">
    <source>
        <dbReference type="HAMAP-Rule" id="MF_00994"/>
    </source>
</evidence>
<keyword evidence="2" id="KW-1003">Cell membrane</keyword>
<feature type="binding site" evidence="2">
    <location>
        <position position="368"/>
    </location>
    <ligand>
        <name>Fe cation</name>
        <dbReference type="ChEBI" id="CHEBI:24875"/>
    </ligand>
</feature>
<evidence type="ECO:0000313" key="4">
    <source>
        <dbReference type="EMBL" id="QEL65657.1"/>
    </source>
</evidence>
<keyword evidence="2" id="KW-0472">Membrane</keyword>
<comment type="subcellular location">
    <subcellularLocation>
        <location evidence="2">Cell inner membrane</location>
        <topology evidence="2">Single-pass membrane protein</topology>
        <orientation evidence="2">Cytoplasmic side</orientation>
    </subcellularLocation>
</comment>
<accession>A0A5C1EBZ4</accession>
<dbReference type="SMART" id="SM00028">
    <property type="entry name" value="TPR"/>
    <property type="match status" value="5"/>
</dbReference>
<evidence type="ECO:0000256" key="1">
    <source>
        <dbReference type="ARBA" id="ARBA00022723"/>
    </source>
</evidence>
<dbReference type="KEGG" id="otr:OTERR_21810"/>
<dbReference type="HAMAP" id="MF_00994">
    <property type="entry name" value="LPS_assembly_LapB"/>
    <property type="match status" value="1"/>
</dbReference>
<dbReference type="AlphaFoldDB" id="A0A5C1EBZ4"/>
<keyword evidence="2" id="KW-0812">Transmembrane</keyword>
<dbReference type="Gene3D" id="1.25.40.10">
    <property type="entry name" value="Tetratricopeptide repeat domain"/>
    <property type="match status" value="2"/>
</dbReference>
<feature type="domain" description="LapB rubredoxin metal binding" evidence="3">
    <location>
        <begin position="353"/>
        <end position="376"/>
    </location>
</feature>
<sequence length="389" mass="44529">MPEFQTWQLLLFPLFFGLGWLAARVDIKQVVRESRSLPASYFKGLNFLLNEEPDKAIDAFNEVVRVAPETIELHFALGSLFRRRGELERAIRLHQSLVDREYLPADVACQALSELGQDYMKAGLLDRAEEVFTRLRGTARDEEARRALLEIFQLEKDWERAIQIAGEMPGLVSQKEVAHYHCELAERDMANSRWEDARAHLETALTLDRACVRATLLCGDLLAREGKDADAITLWQRVENQNPVYLALAAPRLMSAYQRQGLVADGLHLLRGYQERYPSLDLLDHVFRFVLEHEGVASARALARDELQRNPTLLGLDRFLEARLQELDAQARADAELMKSVVSAHTRRHARNRCTACGFKARQHYWRCPACGGWETYPPRRAEDMDFSA</sequence>
<feature type="binding site" evidence="2">
    <location>
        <position position="357"/>
    </location>
    <ligand>
        <name>Fe cation</name>
        <dbReference type="ChEBI" id="CHEBI:24875"/>
    </ligand>
</feature>
<keyword evidence="2" id="KW-1133">Transmembrane helix</keyword>
<protein>
    <recommendedName>
        <fullName evidence="2">Lipopolysaccharide assembly protein B</fullName>
    </recommendedName>
</protein>
<evidence type="ECO:0000313" key="5">
    <source>
        <dbReference type="Proteomes" id="UP000323671"/>
    </source>
</evidence>
<dbReference type="Proteomes" id="UP000323671">
    <property type="component" value="Chromosome"/>
</dbReference>
<keyword evidence="2" id="KW-0408">Iron</keyword>
<organism evidence="4 5">
    <name type="scientific">Oryzomicrobium terrae</name>
    <dbReference type="NCBI Taxonomy" id="1735038"/>
    <lineage>
        <taxon>Bacteria</taxon>
        <taxon>Pseudomonadati</taxon>
        <taxon>Pseudomonadota</taxon>
        <taxon>Betaproteobacteria</taxon>
        <taxon>Rhodocyclales</taxon>
        <taxon>Rhodocyclaceae</taxon>
        <taxon>Oryzomicrobium</taxon>
    </lineage>
</organism>
<keyword evidence="1 2" id="KW-0479">Metal-binding</keyword>
<dbReference type="InterPro" id="IPR019734">
    <property type="entry name" value="TPR_rpt"/>
</dbReference>
<dbReference type="RefSeq" id="WP_149425784.1">
    <property type="nucleotide sequence ID" value="NZ_CP022579.1"/>
</dbReference>
<dbReference type="NCBIfam" id="NF008757">
    <property type="entry name" value="PRK11788.1-5"/>
    <property type="match status" value="1"/>
</dbReference>
<reference evidence="4 5" key="1">
    <citation type="submission" date="2017-07" db="EMBL/GenBank/DDBJ databases">
        <title>Complete genome sequence of Oryzomicrobium terrae TPP412.</title>
        <authorList>
            <person name="Chiu L.-W."/>
            <person name="Lo K.-J."/>
            <person name="Tsai Y.-M."/>
            <person name="Lin S.-S."/>
            <person name="Kuo C.-H."/>
            <person name="Liu C.-T."/>
        </authorList>
    </citation>
    <scope>NUCLEOTIDE SEQUENCE [LARGE SCALE GENOMIC DNA]</scope>
    <source>
        <strain evidence="4 5">TPP412</strain>
    </source>
</reference>
<dbReference type="Pfam" id="PF13432">
    <property type="entry name" value="TPR_16"/>
    <property type="match status" value="2"/>
</dbReference>
<feature type="topological domain" description="Cytoplasmic" evidence="2">
    <location>
        <begin position="24"/>
        <end position="389"/>
    </location>
</feature>
<dbReference type="GO" id="GO:0008653">
    <property type="term" value="P:lipopolysaccharide metabolic process"/>
    <property type="evidence" value="ECO:0007669"/>
    <property type="project" value="InterPro"/>
</dbReference>
<keyword evidence="2" id="KW-0677">Repeat</keyword>
<dbReference type="InterPro" id="IPR041166">
    <property type="entry name" value="Rubredoxin_2"/>
</dbReference>
<dbReference type="EMBL" id="CP022579">
    <property type="protein sequence ID" value="QEL65657.1"/>
    <property type="molecule type" value="Genomic_DNA"/>
</dbReference>
<evidence type="ECO:0000259" key="3">
    <source>
        <dbReference type="Pfam" id="PF18073"/>
    </source>
</evidence>
<dbReference type="GO" id="GO:0009898">
    <property type="term" value="C:cytoplasmic side of plasma membrane"/>
    <property type="evidence" value="ECO:0007669"/>
    <property type="project" value="UniProtKB-UniRule"/>
</dbReference>
<dbReference type="GO" id="GO:0005506">
    <property type="term" value="F:iron ion binding"/>
    <property type="evidence" value="ECO:0007669"/>
    <property type="project" value="UniProtKB-UniRule"/>
</dbReference>
<keyword evidence="2" id="KW-0997">Cell inner membrane</keyword>
<name>A0A5C1EBZ4_9RHOO</name>
<dbReference type="Pfam" id="PF18073">
    <property type="entry name" value="Zn_ribbon_LapB"/>
    <property type="match status" value="1"/>
</dbReference>
<dbReference type="NCBIfam" id="NF008755">
    <property type="entry name" value="PRK11788.1-3"/>
    <property type="match status" value="1"/>
</dbReference>
<dbReference type="SUPFAM" id="SSF48452">
    <property type="entry name" value="TPR-like"/>
    <property type="match status" value="2"/>
</dbReference>
<keyword evidence="2" id="KW-0802">TPR repeat</keyword>
<feature type="binding site" evidence="2">
    <location>
        <position position="371"/>
    </location>
    <ligand>
        <name>Fe cation</name>
        <dbReference type="ChEBI" id="CHEBI:24875"/>
    </ligand>
</feature>
<dbReference type="InterPro" id="IPR011990">
    <property type="entry name" value="TPR-like_helical_dom_sf"/>
</dbReference>
<dbReference type="GO" id="GO:0046890">
    <property type="term" value="P:regulation of lipid biosynthetic process"/>
    <property type="evidence" value="ECO:0007669"/>
    <property type="project" value="UniProtKB-UniRule"/>
</dbReference>
<comment type="similarity">
    <text evidence="2">Belongs to the LapB family.</text>
</comment>
<keyword evidence="5" id="KW-1185">Reference proteome</keyword>
<dbReference type="InterPro" id="IPR030865">
    <property type="entry name" value="LapB"/>
</dbReference>